<organism evidence="1">
    <name type="scientific">Anguilla anguilla</name>
    <name type="common">European freshwater eel</name>
    <name type="synonym">Muraena anguilla</name>
    <dbReference type="NCBI Taxonomy" id="7936"/>
    <lineage>
        <taxon>Eukaryota</taxon>
        <taxon>Metazoa</taxon>
        <taxon>Chordata</taxon>
        <taxon>Craniata</taxon>
        <taxon>Vertebrata</taxon>
        <taxon>Euteleostomi</taxon>
        <taxon>Actinopterygii</taxon>
        <taxon>Neopterygii</taxon>
        <taxon>Teleostei</taxon>
        <taxon>Anguilliformes</taxon>
        <taxon>Anguillidae</taxon>
        <taxon>Anguilla</taxon>
    </lineage>
</organism>
<accession>A0A0E9TLY7</accession>
<reference evidence="1" key="1">
    <citation type="submission" date="2014-11" db="EMBL/GenBank/DDBJ databases">
        <authorList>
            <person name="Amaro Gonzalez C."/>
        </authorList>
    </citation>
    <scope>NUCLEOTIDE SEQUENCE</scope>
</reference>
<proteinExistence type="predicted"/>
<evidence type="ECO:0000313" key="1">
    <source>
        <dbReference type="EMBL" id="JAH54477.1"/>
    </source>
</evidence>
<name>A0A0E9TLY7_ANGAN</name>
<dbReference type="EMBL" id="GBXM01054100">
    <property type="protein sequence ID" value="JAH54477.1"/>
    <property type="molecule type" value="Transcribed_RNA"/>
</dbReference>
<sequence>MEGQKYRGLN</sequence>
<reference evidence="1" key="2">
    <citation type="journal article" date="2015" name="Fish Shellfish Immunol.">
        <title>Early steps in the European eel (Anguilla anguilla)-Vibrio vulnificus interaction in the gills: Role of the RtxA13 toxin.</title>
        <authorList>
            <person name="Callol A."/>
            <person name="Pajuelo D."/>
            <person name="Ebbesson L."/>
            <person name="Teles M."/>
            <person name="MacKenzie S."/>
            <person name="Amaro C."/>
        </authorList>
    </citation>
    <scope>NUCLEOTIDE SEQUENCE</scope>
</reference>
<protein>
    <submittedName>
        <fullName evidence="1">Uncharacterized protein</fullName>
    </submittedName>
</protein>